<keyword evidence="1" id="KW-0812">Transmembrane</keyword>
<dbReference type="EMBL" id="MN739281">
    <property type="protein sequence ID" value="QHS96907.1"/>
    <property type="molecule type" value="Genomic_DNA"/>
</dbReference>
<name>A0A6C0BX60_9ZZZZ</name>
<organism evidence="2">
    <name type="scientific">viral metagenome</name>
    <dbReference type="NCBI Taxonomy" id="1070528"/>
    <lineage>
        <taxon>unclassified sequences</taxon>
        <taxon>metagenomes</taxon>
        <taxon>organismal metagenomes</taxon>
    </lineage>
</organism>
<evidence type="ECO:0008006" key="3">
    <source>
        <dbReference type="Google" id="ProtNLM"/>
    </source>
</evidence>
<keyword evidence="1" id="KW-0472">Membrane</keyword>
<evidence type="ECO:0000313" key="2">
    <source>
        <dbReference type="EMBL" id="QHS96907.1"/>
    </source>
</evidence>
<sequence length="332" mass="37000">MYINLYRFFYYKDNIMVCSGPTESTIGSPGEQNVCKQKCKLSFSYTPTSLVAKKHTDYGYIEFKPRDPNISVAVQYKSINYVPINFMVFNKPIHNFYTMANEPVGELIICHMKEGSSSEKLYICIPIQAIKDHPKSGKLGTILSKTVNITDAAVIQLSNFKFSDFIPKKTYYNYTGTPLYKIQEQDDDICETKCEYVVFSTVDSALYLSPSEVSALYNLGEHKITKYKNDNISLSDLAPGLMNGDDIWIDCTPVGNSGSEYVPISDSGGGVDFLKDISVGSLLTMLTPYISIIIGVLLMLGIWKLGNYLYSPKCKPTGALCDLSSGKSHKCK</sequence>
<reference evidence="2" key="1">
    <citation type="journal article" date="2020" name="Nature">
        <title>Giant virus diversity and host interactions through global metagenomics.</title>
        <authorList>
            <person name="Schulz F."/>
            <person name="Roux S."/>
            <person name="Paez-Espino D."/>
            <person name="Jungbluth S."/>
            <person name="Walsh D.A."/>
            <person name="Denef V.J."/>
            <person name="McMahon K.D."/>
            <person name="Konstantinidis K.T."/>
            <person name="Eloe-Fadrosh E.A."/>
            <person name="Kyrpides N.C."/>
            <person name="Woyke T."/>
        </authorList>
    </citation>
    <scope>NUCLEOTIDE SEQUENCE</scope>
    <source>
        <strain evidence="2">GVMAG-M-3300020166-5</strain>
    </source>
</reference>
<keyword evidence="1" id="KW-1133">Transmembrane helix</keyword>
<accession>A0A6C0BX60</accession>
<protein>
    <recommendedName>
        <fullName evidence="3">Alpha-carbonic anhydrase domain-containing protein</fullName>
    </recommendedName>
</protein>
<evidence type="ECO:0000256" key="1">
    <source>
        <dbReference type="SAM" id="Phobius"/>
    </source>
</evidence>
<feature type="transmembrane region" description="Helical" evidence="1">
    <location>
        <begin position="282"/>
        <end position="303"/>
    </location>
</feature>
<dbReference type="AlphaFoldDB" id="A0A6C0BX60"/>
<proteinExistence type="predicted"/>